<accession>A0A9X2XVP7</accession>
<protein>
    <submittedName>
        <fullName evidence="2">Carboxypeptidase-like regulatory domain-containing protein</fullName>
    </submittedName>
</protein>
<evidence type="ECO:0000313" key="2">
    <source>
        <dbReference type="EMBL" id="MCU7549462.1"/>
    </source>
</evidence>
<name>A0A9X2XVP7_9BACT</name>
<dbReference type="EMBL" id="JAOTIF010000006">
    <property type="protein sequence ID" value="MCU7549462.1"/>
    <property type="molecule type" value="Genomic_DNA"/>
</dbReference>
<reference evidence="2" key="2">
    <citation type="submission" date="2023-04" db="EMBL/GenBank/DDBJ databases">
        <title>Paracnuella aquatica gen. nov., sp. nov., a member of the family Chitinophagaceae isolated from a hot spring.</title>
        <authorList>
            <person name="Wang C."/>
        </authorList>
    </citation>
    <scope>NUCLEOTIDE SEQUENCE</scope>
    <source>
        <strain evidence="2">LB-8</strain>
    </source>
</reference>
<evidence type="ECO:0000313" key="3">
    <source>
        <dbReference type="Proteomes" id="UP001155483"/>
    </source>
</evidence>
<reference evidence="2" key="1">
    <citation type="submission" date="2022-09" db="EMBL/GenBank/DDBJ databases">
        <authorList>
            <person name="Yuan C."/>
            <person name="Ke Z."/>
        </authorList>
    </citation>
    <scope>NUCLEOTIDE SEQUENCE</scope>
    <source>
        <strain evidence="2">LB-8</strain>
    </source>
</reference>
<feature type="chain" id="PRO_5040971508" evidence="1">
    <location>
        <begin position="21"/>
        <end position="132"/>
    </location>
</feature>
<keyword evidence="2" id="KW-0121">Carboxypeptidase</keyword>
<proteinExistence type="predicted"/>
<keyword evidence="1" id="KW-0732">Signal</keyword>
<dbReference type="Pfam" id="PF13620">
    <property type="entry name" value="CarboxypepD_reg"/>
    <property type="match status" value="1"/>
</dbReference>
<dbReference type="RefSeq" id="WP_279296906.1">
    <property type="nucleotide sequence ID" value="NZ_JAOTIF010000006.1"/>
</dbReference>
<sequence length="132" mass="15016">MKMKLLLSGFAIGASLFANANNGNGEDNTRKSDMMGCVFHNETKKPLKDVCITAYMASKKEQVITTNENGDYSFEDLKPGVYKFVFQKDGYKKVIKDRVFIKTDDGFQMNIEMFETEDFNFMPGAFSFPMPQ</sequence>
<keyword evidence="2" id="KW-0378">Hydrolase</keyword>
<dbReference type="Gene3D" id="2.60.40.1120">
    <property type="entry name" value="Carboxypeptidase-like, regulatory domain"/>
    <property type="match status" value="1"/>
</dbReference>
<comment type="caution">
    <text evidence="2">The sequence shown here is derived from an EMBL/GenBank/DDBJ whole genome shotgun (WGS) entry which is preliminary data.</text>
</comment>
<organism evidence="2 3">
    <name type="scientific">Paraflavisolibacter caeni</name>
    <dbReference type="NCBI Taxonomy" id="2982496"/>
    <lineage>
        <taxon>Bacteria</taxon>
        <taxon>Pseudomonadati</taxon>
        <taxon>Bacteroidota</taxon>
        <taxon>Chitinophagia</taxon>
        <taxon>Chitinophagales</taxon>
        <taxon>Chitinophagaceae</taxon>
        <taxon>Paraflavisolibacter</taxon>
    </lineage>
</organism>
<dbReference type="AlphaFoldDB" id="A0A9X2XVP7"/>
<keyword evidence="2" id="KW-0645">Protease</keyword>
<dbReference type="GO" id="GO:0004180">
    <property type="term" value="F:carboxypeptidase activity"/>
    <property type="evidence" value="ECO:0007669"/>
    <property type="project" value="UniProtKB-KW"/>
</dbReference>
<dbReference type="SUPFAM" id="SSF49478">
    <property type="entry name" value="Cna protein B-type domain"/>
    <property type="match status" value="1"/>
</dbReference>
<feature type="signal peptide" evidence="1">
    <location>
        <begin position="1"/>
        <end position="20"/>
    </location>
</feature>
<evidence type="ECO:0000256" key="1">
    <source>
        <dbReference type="SAM" id="SignalP"/>
    </source>
</evidence>
<dbReference type="Proteomes" id="UP001155483">
    <property type="component" value="Unassembled WGS sequence"/>
</dbReference>
<gene>
    <name evidence="2" type="ORF">OCK74_10070</name>
</gene>
<keyword evidence="3" id="KW-1185">Reference proteome</keyword>